<dbReference type="PANTHER" id="PTHR48090">
    <property type="entry name" value="UNDECAPRENYL-PHOSPHATE 4-DEOXY-4-FORMAMIDO-L-ARABINOSE TRANSFERASE-RELATED"/>
    <property type="match status" value="1"/>
</dbReference>
<dbReference type="Gene3D" id="3.90.550.10">
    <property type="entry name" value="Spore Coat Polysaccharide Biosynthesis Protein SpsA, Chain A"/>
    <property type="match status" value="1"/>
</dbReference>
<keyword evidence="6 7" id="KW-0472">Membrane</keyword>
<dbReference type="Pfam" id="PF00535">
    <property type="entry name" value="Glycos_transf_2"/>
    <property type="match status" value="1"/>
</dbReference>
<protein>
    <submittedName>
        <fullName evidence="9">Glycosyltransferase</fullName>
    </submittedName>
</protein>
<keyword evidence="3" id="KW-0808">Transferase</keyword>
<name>A0A125MNH6_9GAMM</name>
<evidence type="ECO:0000256" key="1">
    <source>
        <dbReference type="ARBA" id="ARBA00004141"/>
    </source>
</evidence>
<evidence type="ECO:0000259" key="8">
    <source>
        <dbReference type="Pfam" id="PF00535"/>
    </source>
</evidence>
<dbReference type="OrthoDB" id="9811884at2"/>
<evidence type="ECO:0000313" key="10">
    <source>
        <dbReference type="Proteomes" id="UP000023435"/>
    </source>
</evidence>
<evidence type="ECO:0000256" key="3">
    <source>
        <dbReference type="ARBA" id="ARBA00022679"/>
    </source>
</evidence>
<reference evidence="9 10" key="1">
    <citation type="journal article" date="2014" name="Genome Announc.">
        <title>Draft Genome Sequence of Lysobacter capsici AZ78, a Bacterium Antagonistic to Plant-Pathogenic Oomycetes.</title>
        <authorList>
            <person name="Puopolo G."/>
            <person name="Sonego P."/>
            <person name="Engelen K."/>
            <person name="Pertot I."/>
        </authorList>
    </citation>
    <scope>NUCLEOTIDE SEQUENCE [LARGE SCALE GENOMIC DNA]</scope>
    <source>
        <strain evidence="9 10">AZ78</strain>
    </source>
</reference>
<dbReference type="Proteomes" id="UP000023435">
    <property type="component" value="Unassembled WGS sequence"/>
</dbReference>
<accession>A0A125MNH6</accession>
<feature type="domain" description="Glycosyltransferase 2-like" evidence="8">
    <location>
        <begin position="7"/>
        <end position="166"/>
    </location>
</feature>
<dbReference type="AlphaFoldDB" id="A0A125MNH6"/>
<dbReference type="InterPro" id="IPR029044">
    <property type="entry name" value="Nucleotide-diphossugar_trans"/>
</dbReference>
<organism evidence="9 10">
    <name type="scientific">Lysobacter capsici AZ78</name>
    <dbReference type="NCBI Taxonomy" id="1444315"/>
    <lineage>
        <taxon>Bacteria</taxon>
        <taxon>Pseudomonadati</taxon>
        <taxon>Pseudomonadota</taxon>
        <taxon>Gammaproteobacteria</taxon>
        <taxon>Lysobacterales</taxon>
        <taxon>Lysobacteraceae</taxon>
        <taxon>Lysobacter</taxon>
    </lineage>
</organism>
<dbReference type="PANTHER" id="PTHR48090:SF1">
    <property type="entry name" value="PROPHAGE BACTOPRENOL GLUCOSYL TRANSFERASE HOMOLOG"/>
    <property type="match status" value="1"/>
</dbReference>
<comment type="caution">
    <text evidence="9">The sequence shown here is derived from an EMBL/GenBank/DDBJ whole genome shotgun (WGS) entry which is preliminary data.</text>
</comment>
<dbReference type="EMBL" id="JAJA02000001">
    <property type="protein sequence ID" value="KWS06591.1"/>
    <property type="molecule type" value="Genomic_DNA"/>
</dbReference>
<dbReference type="InterPro" id="IPR001173">
    <property type="entry name" value="Glyco_trans_2-like"/>
</dbReference>
<evidence type="ECO:0000313" key="9">
    <source>
        <dbReference type="EMBL" id="KWS06591.1"/>
    </source>
</evidence>
<dbReference type="GO" id="GO:0016757">
    <property type="term" value="F:glycosyltransferase activity"/>
    <property type="evidence" value="ECO:0007669"/>
    <property type="project" value="UniProtKB-KW"/>
</dbReference>
<evidence type="ECO:0000256" key="7">
    <source>
        <dbReference type="SAM" id="Phobius"/>
    </source>
</evidence>
<keyword evidence="2" id="KW-0328">Glycosyltransferase</keyword>
<dbReference type="RefSeq" id="WP_051547101.1">
    <property type="nucleotide sequence ID" value="NZ_JAJA02000001.1"/>
</dbReference>
<proteinExistence type="predicted"/>
<dbReference type="CDD" id="cd04187">
    <property type="entry name" value="DPM1_like_bac"/>
    <property type="match status" value="1"/>
</dbReference>
<comment type="subcellular location">
    <subcellularLocation>
        <location evidence="1">Membrane</location>
        <topology evidence="1">Multi-pass membrane protein</topology>
    </subcellularLocation>
</comment>
<sequence>MNKVTYVIPVYHNEGSIKRTWETIVALYRGGPLAAHQYEIIFVNDGSKDGSQAEIEEVTRLDQNVRSIRFSRNFGQLAAIVAGYRHASGDAIINMSADLQDPAELTVDMVEKWLAGSEVVVAFREDREDSFGAKFFSRLAYGALRASNPEIPAGGFDFVLMSRRALELFLSYRGRNRFYQGDVIWAGLTTTYLPYVRRKREVGKSQYNFSKKMKLFYDFLLDGSYLPIRIMSMCGAVFALLGVAYAAVIVVAWTMHATPFTGWAPIMVALLVIGGILMFMLGIIGEYLWRILDEIKDKPLYVIDERKSSAAVAAGTPERAPDLHP</sequence>
<gene>
    <name evidence="9" type="ORF">AZ78_4147</name>
</gene>
<dbReference type="SUPFAM" id="SSF53448">
    <property type="entry name" value="Nucleotide-diphospho-sugar transferases"/>
    <property type="match status" value="1"/>
</dbReference>
<keyword evidence="10" id="KW-1185">Reference proteome</keyword>
<feature type="transmembrane region" description="Helical" evidence="7">
    <location>
        <begin position="230"/>
        <end position="254"/>
    </location>
</feature>
<dbReference type="GO" id="GO:0005886">
    <property type="term" value="C:plasma membrane"/>
    <property type="evidence" value="ECO:0007669"/>
    <property type="project" value="TreeGrafter"/>
</dbReference>
<evidence type="ECO:0000256" key="5">
    <source>
        <dbReference type="ARBA" id="ARBA00022989"/>
    </source>
</evidence>
<keyword evidence="4 7" id="KW-0812">Transmembrane</keyword>
<evidence type="ECO:0000256" key="6">
    <source>
        <dbReference type="ARBA" id="ARBA00023136"/>
    </source>
</evidence>
<dbReference type="InterPro" id="IPR050256">
    <property type="entry name" value="Glycosyltransferase_2"/>
</dbReference>
<keyword evidence="5 7" id="KW-1133">Transmembrane helix</keyword>
<evidence type="ECO:0000256" key="4">
    <source>
        <dbReference type="ARBA" id="ARBA00022692"/>
    </source>
</evidence>
<feature type="transmembrane region" description="Helical" evidence="7">
    <location>
        <begin position="266"/>
        <end position="289"/>
    </location>
</feature>
<evidence type="ECO:0000256" key="2">
    <source>
        <dbReference type="ARBA" id="ARBA00022676"/>
    </source>
</evidence>